<dbReference type="Pfam" id="PF14016">
    <property type="entry name" value="DUF4232"/>
    <property type="match status" value="1"/>
</dbReference>
<organism evidence="3 4">
    <name type="scientific">Amycolatopsis minnesotensis</name>
    <dbReference type="NCBI Taxonomy" id="337894"/>
    <lineage>
        <taxon>Bacteria</taxon>
        <taxon>Bacillati</taxon>
        <taxon>Actinomycetota</taxon>
        <taxon>Actinomycetes</taxon>
        <taxon>Pseudonocardiales</taxon>
        <taxon>Pseudonocardiaceae</taxon>
        <taxon>Amycolatopsis</taxon>
    </lineage>
</organism>
<feature type="domain" description="DUF4232" evidence="2">
    <location>
        <begin position="38"/>
        <end position="168"/>
    </location>
</feature>
<dbReference type="Proteomes" id="UP001501116">
    <property type="component" value="Unassembled WGS sequence"/>
</dbReference>
<evidence type="ECO:0000313" key="4">
    <source>
        <dbReference type="Proteomes" id="UP001501116"/>
    </source>
</evidence>
<evidence type="ECO:0000256" key="1">
    <source>
        <dbReference type="SAM" id="SignalP"/>
    </source>
</evidence>
<dbReference type="EMBL" id="BAAANN010000057">
    <property type="protein sequence ID" value="GAA1991032.1"/>
    <property type="molecule type" value="Genomic_DNA"/>
</dbReference>
<comment type="caution">
    <text evidence="3">The sequence shown here is derived from an EMBL/GenBank/DDBJ whole genome shotgun (WGS) entry which is preliminary data.</text>
</comment>
<evidence type="ECO:0000259" key="2">
    <source>
        <dbReference type="Pfam" id="PF14016"/>
    </source>
</evidence>
<dbReference type="InterPro" id="IPR025326">
    <property type="entry name" value="DUF4232"/>
</dbReference>
<keyword evidence="1" id="KW-0732">Signal</keyword>
<proteinExistence type="predicted"/>
<sequence length="174" mass="17270">MNRMMKRTAAATIAGGVLAGGMLLATGSASAMPSDTPCGASDVNVSVTPDPTHASGHEAYLITYTAASEDTNCKLQGTPTDVSFAGDGQAVGISVVPEPASGGAGPVNLRAGHPAESRLVQAAHEAPLPQIPVSVTFDLPTGPDGQPVSVAWPEGQPLKGTEVQTTAVSAVDGG</sequence>
<evidence type="ECO:0000313" key="3">
    <source>
        <dbReference type="EMBL" id="GAA1991032.1"/>
    </source>
</evidence>
<feature type="chain" id="PRO_5046963307" description="DUF4232 domain-containing protein" evidence="1">
    <location>
        <begin position="32"/>
        <end position="174"/>
    </location>
</feature>
<name>A0ABN2SRF1_9PSEU</name>
<feature type="signal peptide" evidence="1">
    <location>
        <begin position="1"/>
        <end position="31"/>
    </location>
</feature>
<accession>A0ABN2SRF1</accession>
<gene>
    <name evidence="3" type="ORF">GCM10009754_81930</name>
</gene>
<keyword evidence="4" id="KW-1185">Reference proteome</keyword>
<protein>
    <recommendedName>
        <fullName evidence="2">DUF4232 domain-containing protein</fullName>
    </recommendedName>
</protein>
<reference evidence="3 4" key="1">
    <citation type="journal article" date="2019" name="Int. J. Syst. Evol. Microbiol.">
        <title>The Global Catalogue of Microorganisms (GCM) 10K type strain sequencing project: providing services to taxonomists for standard genome sequencing and annotation.</title>
        <authorList>
            <consortium name="The Broad Institute Genomics Platform"/>
            <consortium name="The Broad Institute Genome Sequencing Center for Infectious Disease"/>
            <person name="Wu L."/>
            <person name="Ma J."/>
        </authorList>
    </citation>
    <scope>NUCLEOTIDE SEQUENCE [LARGE SCALE GENOMIC DNA]</scope>
    <source>
        <strain evidence="3 4">JCM 14545</strain>
    </source>
</reference>